<gene>
    <name evidence="2" type="ORF">SCORR_v1c10320</name>
</gene>
<dbReference type="AlphaFoldDB" id="A0A222ERG3"/>
<accession>A0A222ERG3</accession>
<dbReference type="Proteomes" id="UP000203229">
    <property type="component" value="Plasmid unnamed"/>
</dbReference>
<proteinExistence type="predicted"/>
<name>A0A222ERG3_9MOLU</name>
<keyword evidence="1" id="KW-0472">Membrane</keyword>
<dbReference type="EMBL" id="CP022536">
    <property type="protein sequence ID" value="ASP28804.1"/>
    <property type="molecule type" value="Genomic_DNA"/>
</dbReference>
<keyword evidence="3" id="KW-1185">Reference proteome</keyword>
<feature type="transmembrane region" description="Helical" evidence="1">
    <location>
        <begin position="38"/>
        <end position="61"/>
    </location>
</feature>
<keyword evidence="1" id="KW-1133">Transmembrane helix</keyword>
<reference evidence="2 3" key="1">
    <citation type="submission" date="2017-07" db="EMBL/GenBank/DDBJ databases">
        <title>Complete genome sequence of Spiroplasma corruscae EC-1 (DSM 19793).</title>
        <authorList>
            <person name="Tsai Y.-M."/>
            <person name="Lo W.-S."/>
            <person name="Kuo C.-H."/>
        </authorList>
    </citation>
    <scope>NUCLEOTIDE SEQUENCE [LARGE SCALE GENOMIC DNA]</scope>
    <source>
        <strain evidence="2 3">EC-1</strain>
        <plasmid evidence="2 3">unnamed</plasmid>
    </source>
</reference>
<keyword evidence="1" id="KW-0812">Transmembrane</keyword>
<keyword evidence="2" id="KW-0614">Plasmid</keyword>
<dbReference type="RefSeq" id="WP_094049962.1">
    <property type="nucleotide sequence ID" value="NZ_CP022536.1"/>
</dbReference>
<sequence length="107" mass="11741">MNKLLFYANELYYDFNKKYYADTPGAEDAGKLAKQIGIGIYGVVGIVLGIVVGLTIIISGLMWLIKHNTAKKADEIRNAKNVFIGSIVTSIVLFTIYGVLAVYFAES</sequence>
<organism evidence="2 3">
    <name type="scientific">Spiroplasma corruscae</name>
    <dbReference type="NCBI Taxonomy" id="216934"/>
    <lineage>
        <taxon>Bacteria</taxon>
        <taxon>Bacillati</taxon>
        <taxon>Mycoplasmatota</taxon>
        <taxon>Mollicutes</taxon>
        <taxon>Entomoplasmatales</taxon>
        <taxon>Spiroplasmataceae</taxon>
        <taxon>Spiroplasma</taxon>
    </lineage>
</organism>
<evidence type="ECO:0000313" key="2">
    <source>
        <dbReference type="EMBL" id="ASP28804.1"/>
    </source>
</evidence>
<evidence type="ECO:0000256" key="1">
    <source>
        <dbReference type="SAM" id="Phobius"/>
    </source>
</evidence>
<feature type="transmembrane region" description="Helical" evidence="1">
    <location>
        <begin position="82"/>
        <end position="105"/>
    </location>
</feature>
<evidence type="ECO:0000313" key="3">
    <source>
        <dbReference type="Proteomes" id="UP000203229"/>
    </source>
</evidence>
<dbReference type="KEGG" id="scou:SCORR_v1c10320"/>
<geneLocation type="plasmid" evidence="2 3">
    <name>unnamed</name>
</geneLocation>
<protein>
    <submittedName>
        <fullName evidence="2">Uncharacterized protein</fullName>
    </submittedName>
</protein>